<evidence type="ECO:0000256" key="2">
    <source>
        <dbReference type="ARBA" id="ARBA00022448"/>
    </source>
</evidence>
<evidence type="ECO:0000313" key="10">
    <source>
        <dbReference type="Proteomes" id="UP000252884"/>
    </source>
</evidence>
<feature type="domain" description="Major facilitator superfamily (MFS) profile" evidence="8">
    <location>
        <begin position="20"/>
        <end position="465"/>
    </location>
</feature>
<dbReference type="EMBL" id="QPJK01000001">
    <property type="protein sequence ID" value="RCW75602.1"/>
    <property type="molecule type" value="Genomic_DNA"/>
</dbReference>
<dbReference type="InterPro" id="IPR036259">
    <property type="entry name" value="MFS_trans_sf"/>
</dbReference>
<dbReference type="GO" id="GO:0005886">
    <property type="term" value="C:plasma membrane"/>
    <property type="evidence" value="ECO:0007669"/>
    <property type="project" value="UniProtKB-SubCell"/>
</dbReference>
<keyword evidence="2" id="KW-0813">Transport</keyword>
<evidence type="ECO:0000259" key="8">
    <source>
        <dbReference type="PROSITE" id="PS50850"/>
    </source>
</evidence>
<organism evidence="9 10">
    <name type="scientific">Pseudorhodoferax soli</name>
    <dbReference type="NCBI Taxonomy" id="545864"/>
    <lineage>
        <taxon>Bacteria</taxon>
        <taxon>Pseudomonadati</taxon>
        <taxon>Pseudomonadota</taxon>
        <taxon>Betaproteobacteria</taxon>
        <taxon>Burkholderiales</taxon>
        <taxon>Comamonadaceae</taxon>
    </lineage>
</organism>
<name>A0A368Y5Y0_9BURK</name>
<feature type="transmembrane region" description="Helical" evidence="7">
    <location>
        <begin position="314"/>
        <end position="335"/>
    </location>
</feature>
<feature type="transmembrane region" description="Helical" evidence="7">
    <location>
        <begin position="237"/>
        <end position="256"/>
    </location>
</feature>
<dbReference type="InterPro" id="IPR011701">
    <property type="entry name" value="MFS"/>
</dbReference>
<dbReference type="PANTHER" id="PTHR42718">
    <property type="entry name" value="MAJOR FACILITATOR SUPERFAMILY MULTIDRUG TRANSPORTER MFSC"/>
    <property type="match status" value="1"/>
</dbReference>
<feature type="transmembrane region" description="Helical" evidence="7">
    <location>
        <begin position="413"/>
        <end position="430"/>
    </location>
</feature>
<proteinExistence type="predicted"/>
<evidence type="ECO:0000256" key="1">
    <source>
        <dbReference type="ARBA" id="ARBA00004651"/>
    </source>
</evidence>
<dbReference type="PROSITE" id="PS50850">
    <property type="entry name" value="MFS"/>
    <property type="match status" value="1"/>
</dbReference>
<feature type="transmembrane region" description="Helical" evidence="7">
    <location>
        <begin position="276"/>
        <end position="302"/>
    </location>
</feature>
<dbReference type="RefSeq" id="WP_114465095.1">
    <property type="nucleotide sequence ID" value="NZ_QPJK01000001.1"/>
</dbReference>
<feature type="transmembrane region" description="Helical" evidence="7">
    <location>
        <begin position="372"/>
        <end position="392"/>
    </location>
</feature>
<feature type="transmembrane region" description="Helical" evidence="7">
    <location>
        <begin position="111"/>
        <end position="132"/>
    </location>
</feature>
<keyword evidence="4 7" id="KW-0812">Transmembrane</keyword>
<keyword evidence="3" id="KW-1003">Cell membrane</keyword>
<accession>A0A368Y5Y0</accession>
<dbReference type="AlphaFoldDB" id="A0A368Y5Y0"/>
<evidence type="ECO:0000256" key="6">
    <source>
        <dbReference type="ARBA" id="ARBA00023136"/>
    </source>
</evidence>
<feature type="transmembrane region" description="Helical" evidence="7">
    <location>
        <begin position="172"/>
        <end position="194"/>
    </location>
</feature>
<keyword evidence="5 7" id="KW-1133">Transmembrane helix</keyword>
<protein>
    <submittedName>
        <fullName evidence="9">DHA2 family multidrug resistance protein-like MFS transporter</fullName>
    </submittedName>
</protein>
<evidence type="ECO:0000256" key="4">
    <source>
        <dbReference type="ARBA" id="ARBA00022692"/>
    </source>
</evidence>
<dbReference type="SUPFAM" id="SSF103473">
    <property type="entry name" value="MFS general substrate transporter"/>
    <property type="match status" value="1"/>
</dbReference>
<evidence type="ECO:0000256" key="3">
    <source>
        <dbReference type="ARBA" id="ARBA00022475"/>
    </source>
</evidence>
<dbReference type="InterPro" id="IPR020846">
    <property type="entry name" value="MFS_dom"/>
</dbReference>
<feature type="transmembrane region" description="Helical" evidence="7">
    <location>
        <begin position="144"/>
        <end position="166"/>
    </location>
</feature>
<dbReference type="Gene3D" id="1.20.1250.20">
    <property type="entry name" value="MFS general substrate transporter like domains"/>
    <property type="match status" value="1"/>
</dbReference>
<dbReference type="OrthoDB" id="9807274at2"/>
<dbReference type="Gene3D" id="1.20.1720.10">
    <property type="entry name" value="Multidrug resistance protein D"/>
    <property type="match status" value="1"/>
</dbReference>
<feature type="transmembrane region" description="Helical" evidence="7">
    <location>
        <begin position="206"/>
        <end position="225"/>
    </location>
</feature>
<keyword evidence="6 7" id="KW-0472">Membrane</keyword>
<comment type="caution">
    <text evidence="9">The sequence shown here is derived from an EMBL/GenBank/DDBJ whole genome shotgun (WGS) entry which is preliminary data.</text>
</comment>
<dbReference type="GO" id="GO:0022857">
    <property type="term" value="F:transmembrane transporter activity"/>
    <property type="evidence" value="ECO:0007669"/>
    <property type="project" value="InterPro"/>
</dbReference>
<evidence type="ECO:0000256" key="5">
    <source>
        <dbReference type="ARBA" id="ARBA00022989"/>
    </source>
</evidence>
<gene>
    <name evidence="9" type="ORF">DES41_101196</name>
</gene>
<feature type="transmembrane region" description="Helical" evidence="7">
    <location>
        <begin position="86"/>
        <end position="105"/>
    </location>
</feature>
<sequence length="465" mass="47452">MSSPAAEPADGLPTPARHWSMAVILLGIGISVLDATIVNLALPGIARDLNRPASDAIWIVNAYQLGVLVLLLPCAKLGDLLGYRRVYLAGVAVLLLGSLGCVLARDLPMLVAARALQGMGAAGVMGVNSALVRLTYPRALLGRGIAINSMTVAVASVAGPSVAAAVLSVASWPWLFAINLPVAAALLLLGLRALPANPLPLAKGGLSLLDVGLNAAMFALVFLGVDQLGTRAGQPGVALQSVLLIAVGLAVGVVYVRRQLGQAVPLFPVDLLRIRVFALSMCSSVTAFAAQMLSNIALPFLLLDGYGRSHVDTGLLITAWPLGSIVTAPIAGRLIGRVQPGLLGCAGMWTMATGLALLALLPEQPHNADIAWRMALCGIGFALFQSPNNYLIVTSAPPHRAGGASGMLGTARLTGQSIGAVLLAVLFSLSAPRAGHSGGAQLALGLAAALAAGAGLFSLLRTRRA</sequence>
<reference evidence="9 10" key="1">
    <citation type="submission" date="2018-07" db="EMBL/GenBank/DDBJ databases">
        <title>Genomic Encyclopedia of Type Strains, Phase IV (KMG-IV): sequencing the most valuable type-strain genomes for metagenomic binning, comparative biology and taxonomic classification.</title>
        <authorList>
            <person name="Goeker M."/>
        </authorList>
    </citation>
    <scope>NUCLEOTIDE SEQUENCE [LARGE SCALE GENOMIC DNA]</scope>
    <source>
        <strain evidence="9 10">DSM 21634</strain>
    </source>
</reference>
<evidence type="ECO:0000313" key="9">
    <source>
        <dbReference type="EMBL" id="RCW75602.1"/>
    </source>
</evidence>
<dbReference type="PANTHER" id="PTHR42718:SF46">
    <property type="entry name" value="BLR6921 PROTEIN"/>
    <property type="match status" value="1"/>
</dbReference>
<dbReference type="Proteomes" id="UP000252884">
    <property type="component" value="Unassembled WGS sequence"/>
</dbReference>
<dbReference type="CDD" id="cd17321">
    <property type="entry name" value="MFS_MMR_MDR_like"/>
    <property type="match status" value="1"/>
</dbReference>
<feature type="transmembrane region" description="Helical" evidence="7">
    <location>
        <begin position="21"/>
        <end position="44"/>
    </location>
</feature>
<feature type="transmembrane region" description="Helical" evidence="7">
    <location>
        <begin position="342"/>
        <end position="360"/>
    </location>
</feature>
<keyword evidence="10" id="KW-1185">Reference proteome</keyword>
<dbReference type="Pfam" id="PF07690">
    <property type="entry name" value="MFS_1"/>
    <property type="match status" value="1"/>
</dbReference>
<feature type="transmembrane region" description="Helical" evidence="7">
    <location>
        <begin position="442"/>
        <end position="460"/>
    </location>
</feature>
<comment type="subcellular location">
    <subcellularLocation>
        <location evidence="1">Cell membrane</location>
        <topology evidence="1">Multi-pass membrane protein</topology>
    </subcellularLocation>
</comment>
<evidence type="ECO:0000256" key="7">
    <source>
        <dbReference type="SAM" id="Phobius"/>
    </source>
</evidence>